<feature type="transmembrane region" description="Helical" evidence="1">
    <location>
        <begin position="7"/>
        <end position="26"/>
    </location>
</feature>
<feature type="transmembrane region" description="Helical" evidence="1">
    <location>
        <begin position="80"/>
        <end position="99"/>
    </location>
</feature>
<sequence length="138" mass="15016">MKPIVHRICLIFLTIVGVGVGGWAYFAPLNWYNTFPGLGMTWLPVLGPYNEHFVKDVGSMYLGLAALSALALYYVGNRAVVVVTAICVSVFNMLHLIYHLGMLHMYGPRDAVLNVVALSLVLVASLLLLVPARSRDGG</sequence>
<reference evidence="2 3" key="1">
    <citation type="journal article" date="2019" name="Emerg. Microbes Infect.">
        <title>Comprehensive subspecies identification of 175 nontuberculous mycobacteria species based on 7547 genomic profiles.</title>
        <authorList>
            <person name="Matsumoto Y."/>
            <person name="Kinjo T."/>
            <person name="Motooka D."/>
            <person name="Nabeya D."/>
            <person name="Jung N."/>
            <person name="Uechi K."/>
            <person name="Horii T."/>
            <person name="Iida T."/>
            <person name="Fujita J."/>
            <person name="Nakamura S."/>
        </authorList>
    </citation>
    <scope>NUCLEOTIDE SEQUENCE [LARGE SCALE GENOMIC DNA]</scope>
    <source>
        <strain evidence="2 3">JCM 12143</strain>
    </source>
</reference>
<dbReference type="EMBL" id="AP022564">
    <property type="protein sequence ID" value="BBX23825.1"/>
    <property type="molecule type" value="Genomic_DNA"/>
</dbReference>
<dbReference type="AlphaFoldDB" id="A0AAD1I116"/>
<gene>
    <name evidence="2" type="ORF">MTER_32360</name>
</gene>
<dbReference type="Proteomes" id="UP000467636">
    <property type="component" value="Chromosome"/>
</dbReference>
<evidence type="ECO:0000256" key="1">
    <source>
        <dbReference type="SAM" id="Phobius"/>
    </source>
</evidence>
<accession>A0AAD1I116</accession>
<keyword evidence="1" id="KW-1133">Transmembrane helix</keyword>
<feature type="transmembrane region" description="Helical" evidence="1">
    <location>
        <begin position="111"/>
        <end position="130"/>
    </location>
</feature>
<dbReference type="RefSeq" id="WP_085261202.1">
    <property type="nucleotide sequence ID" value="NZ_AP022564.1"/>
</dbReference>
<evidence type="ECO:0008006" key="4">
    <source>
        <dbReference type="Google" id="ProtNLM"/>
    </source>
</evidence>
<keyword evidence="3" id="KW-1185">Reference proteome</keyword>
<evidence type="ECO:0000313" key="3">
    <source>
        <dbReference type="Proteomes" id="UP000467636"/>
    </source>
</evidence>
<evidence type="ECO:0000313" key="2">
    <source>
        <dbReference type="EMBL" id="BBX23825.1"/>
    </source>
</evidence>
<keyword evidence="1" id="KW-0812">Transmembrane</keyword>
<organism evidence="2 3">
    <name type="scientific">Mycolicibacter terrae</name>
    <dbReference type="NCBI Taxonomy" id="1788"/>
    <lineage>
        <taxon>Bacteria</taxon>
        <taxon>Bacillati</taxon>
        <taxon>Actinomycetota</taxon>
        <taxon>Actinomycetes</taxon>
        <taxon>Mycobacteriales</taxon>
        <taxon>Mycobacteriaceae</taxon>
        <taxon>Mycolicibacter</taxon>
    </lineage>
</organism>
<name>A0AAD1I116_9MYCO</name>
<proteinExistence type="predicted"/>
<protein>
    <recommendedName>
        <fullName evidence="4">DUF4345 domain-containing protein</fullName>
    </recommendedName>
</protein>
<keyword evidence="1" id="KW-0472">Membrane</keyword>
<feature type="transmembrane region" description="Helical" evidence="1">
    <location>
        <begin position="58"/>
        <end position="75"/>
    </location>
</feature>